<feature type="repeat" description="WD" evidence="6">
    <location>
        <begin position="211"/>
        <end position="252"/>
    </location>
</feature>
<dbReference type="GO" id="GO:0007019">
    <property type="term" value="P:microtubule depolymerization"/>
    <property type="evidence" value="ECO:0007669"/>
    <property type="project" value="TreeGrafter"/>
</dbReference>
<dbReference type="InterPro" id="IPR020472">
    <property type="entry name" value="WD40_PAC1"/>
</dbReference>
<feature type="repeat" description="WD" evidence="6">
    <location>
        <begin position="169"/>
        <end position="210"/>
    </location>
</feature>
<comment type="subcellular location">
    <subcellularLocation>
        <location evidence="1">Cytoplasm</location>
        <location evidence="1">Cytoskeleton</location>
    </subcellularLocation>
</comment>
<dbReference type="Pfam" id="PF00400">
    <property type="entry name" value="WD40"/>
    <property type="match status" value="2"/>
</dbReference>
<name>A0A815Q9G7_9BILA</name>
<dbReference type="PROSITE" id="PS50294">
    <property type="entry name" value="WD_REPEATS_REGION"/>
    <property type="match status" value="3"/>
</dbReference>
<accession>A0A815Q9G7</accession>
<reference evidence="10" key="1">
    <citation type="submission" date="2021-02" db="EMBL/GenBank/DDBJ databases">
        <authorList>
            <person name="Nowell W R."/>
        </authorList>
    </citation>
    <scope>NUCLEOTIDE SEQUENCE</scope>
</reference>
<dbReference type="AlphaFoldDB" id="A0A815Q9G7"/>
<feature type="compositionally biased region" description="Low complexity" evidence="7">
    <location>
        <begin position="443"/>
        <end position="456"/>
    </location>
</feature>
<comment type="caution">
    <text evidence="10">The sequence shown here is derived from an EMBL/GenBank/DDBJ whole genome shotgun (WGS) entry which is preliminary data.</text>
</comment>
<evidence type="ECO:0000259" key="9">
    <source>
        <dbReference type="Pfam" id="PF13925"/>
    </source>
</evidence>
<sequence length="672" mass="74229">MPSSSIISPEPPRTNEQIFANLSKGNKTILAVQQQRTTSFPVGEAGTNVTTVIFGHRSGKLLATGSEDHSIHIYVIGQTTSLLTSQCQKSAITALRFSNEENLLASGSRSGAVQICDLESQKVIHPGGHKTCIRAIEYFPSSNNFLATAAVDGTAKLWDPRRKGFIFNYKGHNGAINALKFSPDGRYLITASDDTAIQMWDVTAGKLIKSFQEHQGPVYTIEYHPKELLLASGGADRRVKFWDLEKLQFVNETEIETSAIKCLQFEPTNASYLLSGSNDMLRAYNYEPVQLLDTVQINWKNVLDMTIHKDQLYGASISQNNVHVGSICLRNLKTKRRISPVRDYYPSDPKATSVATGTIIGRRSQYQPMTVKDEHVKLQPEPANISGSDEPKSAGADSVMIDNQADYERIFRGKARLPRSPSHQGSSTQSKGPSLSSAGFNLPTPSSTEISSTPASVVPKQKVSQSISPPPQVDVLMPQIQMPSSSIISSEPPRTNEQIFANLSKGNKTILAVQQQRTSNLSLLVELSRNSNPQTSFKAATASQDLSLECFLLRFVIEKLSKRDWNLEICILILPAVRDLIKSHYHWYNLTACQGLERILGDFGKVIYDNVGAKSIGVDLSQQARREKCESCHHTLHEIRCLLEDRLKNVSDSSVRQAFGDNLALLNALERS</sequence>
<keyword evidence="3 6" id="KW-0853">WD repeat</keyword>
<dbReference type="PROSITE" id="PS50082">
    <property type="entry name" value="WD_REPEATS_2"/>
    <property type="match status" value="3"/>
</dbReference>
<dbReference type="SUPFAM" id="SSF50978">
    <property type="entry name" value="WD40 repeat-like"/>
    <property type="match status" value="1"/>
</dbReference>
<feature type="compositionally biased region" description="Polar residues" evidence="7">
    <location>
        <begin position="421"/>
        <end position="439"/>
    </location>
</feature>
<proteinExistence type="predicted"/>
<dbReference type="InterPro" id="IPR001680">
    <property type="entry name" value="WD40_rpt"/>
</dbReference>
<keyword evidence="2" id="KW-0963">Cytoplasm</keyword>
<dbReference type="GO" id="GO:0008352">
    <property type="term" value="C:katanin complex"/>
    <property type="evidence" value="ECO:0007669"/>
    <property type="project" value="TreeGrafter"/>
</dbReference>
<evidence type="ECO:0000256" key="1">
    <source>
        <dbReference type="ARBA" id="ARBA00004245"/>
    </source>
</evidence>
<feature type="domain" description="Anaphase-promoting complex subunit 4-like WD40" evidence="8">
    <location>
        <begin position="61"/>
        <end position="132"/>
    </location>
</feature>
<evidence type="ECO:0000256" key="5">
    <source>
        <dbReference type="ARBA" id="ARBA00023212"/>
    </source>
</evidence>
<dbReference type="CDD" id="cd00200">
    <property type="entry name" value="WD40"/>
    <property type="match status" value="1"/>
</dbReference>
<evidence type="ECO:0000256" key="6">
    <source>
        <dbReference type="PROSITE-ProRule" id="PRU00221"/>
    </source>
</evidence>
<protein>
    <recommendedName>
        <fullName evidence="12">Katanin p80 WD40 repeat-containing subunit B1 homolog</fullName>
    </recommendedName>
</protein>
<keyword evidence="4" id="KW-0677">Repeat</keyword>
<dbReference type="Proteomes" id="UP000663845">
    <property type="component" value="Unassembled WGS sequence"/>
</dbReference>
<dbReference type="Pfam" id="PF13925">
    <property type="entry name" value="Katanin_con80"/>
    <property type="match status" value="1"/>
</dbReference>
<dbReference type="InterPro" id="IPR015943">
    <property type="entry name" value="WD40/YVTN_repeat-like_dom_sf"/>
</dbReference>
<evidence type="ECO:0000256" key="7">
    <source>
        <dbReference type="SAM" id="MobiDB-lite"/>
    </source>
</evidence>
<feature type="region of interest" description="Disordered" evidence="7">
    <location>
        <begin position="417"/>
        <end position="475"/>
    </location>
</feature>
<evidence type="ECO:0000313" key="10">
    <source>
        <dbReference type="EMBL" id="CAF1460007.1"/>
    </source>
</evidence>
<dbReference type="PANTHER" id="PTHR19845">
    <property type="entry name" value="KATANIN P80 SUBUNIT"/>
    <property type="match status" value="1"/>
</dbReference>
<dbReference type="GO" id="GO:0008017">
    <property type="term" value="F:microtubule binding"/>
    <property type="evidence" value="ECO:0007669"/>
    <property type="project" value="InterPro"/>
</dbReference>
<dbReference type="SMART" id="SM00320">
    <property type="entry name" value="WD40"/>
    <property type="match status" value="6"/>
</dbReference>
<dbReference type="InterPro" id="IPR036322">
    <property type="entry name" value="WD40_repeat_dom_sf"/>
</dbReference>
<evidence type="ECO:0008006" key="12">
    <source>
        <dbReference type="Google" id="ProtNLM"/>
    </source>
</evidence>
<dbReference type="Gene3D" id="2.130.10.10">
    <property type="entry name" value="YVTN repeat-like/Quinoprotein amine dehydrogenase"/>
    <property type="match status" value="2"/>
</dbReference>
<keyword evidence="5" id="KW-0206">Cytoskeleton</keyword>
<feature type="domain" description="Katanin p80 subunit C-terminal" evidence="9">
    <location>
        <begin position="506"/>
        <end position="649"/>
    </location>
</feature>
<dbReference type="InterPro" id="IPR019775">
    <property type="entry name" value="WD40_repeat_CS"/>
</dbReference>
<dbReference type="PANTHER" id="PTHR19845:SF0">
    <property type="entry name" value="KATANIN P80 WD40 REPEAT-CONTAINING SUBUNIT B1"/>
    <property type="match status" value="1"/>
</dbReference>
<dbReference type="EMBL" id="CAJNOG010001631">
    <property type="protein sequence ID" value="CAF1460007.1"/>
    <property type="molecule type" value="Genomic_DNA"/>
</dbReference>
<dbReference type="PRINTS" id="PR00320">
    <property type="entry name" value="GPROTEINBRPT"/>
</dbReference>
<dbReference type="InterPro" id="IPR028021">
    <property type="entry name" value="Katanin_C-terminal"/>
</dbReference>
<dbReference type="PROSITE" id="PS00678">
    <property type="entry name" value="WD_REPEATS_1"/>
    <property type="match status" value="2"/>
</dbReference>
<dbReference type="InterPro" id="IPR024977">
    <property type="entry name" value="Apc4-like_WD40_dom"/>
</dbReference>
<evidence type="ECO:0000256" key="4">
    <source>
        <dbReference type="ARBA" id="ARBA00022737"/>
    </source>
</evidence>
<evidence type="ECO:0000313" key="11">
    <source>
        <dbReference type="Proteomes" id="UP000663845"/>
    </source>
</evidence>
<evidence type="ECO:0000256" key="2">
    <source>
        <dbReference type="ARBA" id="ARBA00022490"/>
    </source>
</evidence>
<evidence type="ECO:0000259" key="8">
    <source>
        <dbReference type="Pfam" id="PF12894"/>
    </source>
</evidence>
<gene>
    <name evidence="10" type="ORF">JYZ213_LOCUS41196</name>
</gene>
<feature type="repeat" description="WD" evidence="6">
    <location>
        <begin position="126"/>
        <end position="159"/>
    </location>
</feature>
<evidence type="ECO:0000256" key="3">
    <source>
        <dbReference type="ARBA" id="ARBA00022574"/>
    </source>
</evidence>
<organism evidence="10 11">
    <name type="scientific">Adineta steineri</name>
    <dbReference type="NCBI Taxonomy" id="433720"/>
    <lineage>
        <taxon>Eukaryota</taxon>
        <taxon>Metazoa</taxon>
        <taxon>Spiralia</taxon>
        <taxon>Gnathifera</taxon>
        <taxon>Rotifera</taxon>
        <taxon>Eurotatoria</taxon>
        <taxon>Bdelloidea</taxon>
        <taxon>Adinetida</taxon>
        <taxon>Adinetidae</taxon>
        <taxon>Adineta</taxon>
    </lineage>
</organism>
<dbReference type="Pfam" id="PF12894">
    <property type="entry name" value="ANAPC4_WD40"/>
    <property type="match status" value="1"/>
</dbReference>